<dbReference type="InterPro" id="IPR032816">
    <property type="entry name" value="VTT_dom"/>
</dbReference>
<dbReference type="RefSeq" id="WP_052348945.1">
    <property type="nucleotide sequence ID" value="NZ_CBLY010000003.1"/>
</dbReference>
<name>A0A7U7J0L5_9PROT</name>
<feature type="transmembrane region" description="Helical" evidence="1">
    <location>
        <begin position="153"/>
        <end position="175"/>
    </location>
</feature>
<dbReference type="AlphaFoldDB" id="A0A7U7J0L5"/>
<keyword evidence="1" id="KW-0472">Membrane</keyword>
<dbReference type="Proteomes" id="UP000027590">
    <property type="component" value="Unassembled WGS sequence"/>
</dbReference>
<evidence type="ECO:0000259" key="2">
    <source>
        <dbReference type="Pfam" id="PF09335"/>
    </source>
</evidence>
<feature type="transmembrane region" description="Helical" evidence="1">
    <location>
        <begin position="120"/>
        <end position="141"/>
    </location>
</feature>
<organism evidence="3 4">
    <name type="scientific">Parasaccharibacter apium</name>
    <dbReference type="NCBI Taxonomy" id="1510841"/>
    <lineage>
        <taxon>Bacteria</taxon>
        <taxon>Pseudomonadati</taxon>
        <taxon>Pseudomonadota</taxon>
        <taxon>Alphaproteobacteria</taxon>
        <taxon>Acetobacterales</taxon>
        <taxon>Acetobacteraceae</taxon>
        <taxon>Parasaccharibacter</taxon>
    </lineage>
</organism>
<sequence>MRAAVRPALLVLLLVGGPLLLWRIPAIQHGLGLMREWAGQPYAALRVLPLAVLYCAFGLPRQALCFVLGAGFGVGIGVVEASLAYGAGALLGYGWGRLWRWKCPVRAASVPWFIRAGQRAPFRMVACARLLPVGSALLVSVSSGMAGLAVGRFLLATMLGGLPQNLVFLLAGRGVELRHGWALVTAAVLALLSAVLGGWVLRGFHKEMRWERQDSGA</sequence>
<reference evidence="3 4" key="1">
    <citation type="journal article" date="2014" name="Genome Biol. Evol.">
        <title>Acetic acid bacteria genomes reveal functional traits for adaptation to life in insect guts.</title>
        <authorList>
            <person name="Chouaia B."/>
            <person name="Gaiarsa S."/>
            <person name="Crotti E."/>
            <person name="Comandatore F."/>
            <person name="Degli Esposti M."/>
            <person name="Ricci I."/>
            <person name="Alma A."/>
            <person name="Favia G."/>
            <person name="Bandi C."/>
            <person name="Daffonchio D."/>
        </authorList>
    </citation>
    <scope>NUCLEOTIDE SEQUENCE [LARGE SCALE GENOMIC DNA]</scope>
    <source>
        <strain evidence="4">AM169</strain>
    </source>
</reference>
<feature type="transmembrane region" description="Helical" evidence="1">
    <location>
        <begin position="42"/>
        <end position="59"/>
    </location>
</feature>
<feature type="domain" description="VTT" evidence="2">
    <location>
        <begin position="59"/>
        <end position="173"/>
    </location>
</feature>
<keyword evidence="1" id="KW-0812">Transmembrane</keyword>
<evidence type="ECO:0000256" key="1">
    <source>
        <dbReference type="SAM" id="Phobius"/>
    </source>
</evidence>
<feature type="transmembrane region" description="Helical" evidence="1">
    <location>
        <begin position="66"/>
        <end position="91"/>
    </location>
</feature>
<evidence type="ECO:0000313" key="4">
    <source>
        <dbReference type="Proteomes" id="UP000027590"/>
    </source>
</evidence>
<proteinExistence type="predicted"/>
<feature type="transmembrane region" description="Helical" evidence="1">
    <location>
        <begin position="181"/>
        <end position="201"/>
    </location>
</feature>
<reference evidence="3 4" key="2">
    <citation type="journal article" date="2014" name="PLoS ONE">
        <title>Evolution of mitochondria reconstructed from the energy metabolism of living bacteria.</title>
        <authorList>
            <person name="Degli Esposti M."/>
            <person name="Chouaia B."/>
            <person name="Comandatore F."/>
            <person name="Crotti E."/>
            <person name="Sassera D."/>
            <person name="Lievens P.M."/>
            <person name="Daffonchio D."/>
            <person name="Bandi C."/>
        </authorList>
    </citation>
    <scope>NUCLEOTIDE SEQUENCE [LARGE SCALE GENOMIC DNA]</scope>
    <source>
        <strain evidence="4">AM169</strain>
    </source>
</reference>
<accession>A0A7U7J0L5</accession>
<evidence type="ECO:0000313" key="3">
    <source>
        <dbReference type="EMBL" id="CDG33172.1"/>
    </source>
</evidence>
<dbReference type="EMBL" id="CBLY010000003">
    <property type="protein sequence ID" value="CDG33172.1"/>
    <property type="molecule type" value="Genomic_DNA"/>
</dbReference>
<dbReference type="Pfam" id="PF09335">
    <property type="entry name" value="VTT_dom"/>
    <property type="match status" value="1"/>
</dbReference>
<comment type="caution">
    <text evidence="3">The sequence shown here is derived from an EMBL/GenBank/DDBJ whole genome shotgun (WGS) entry which is preliminary data.</text>
</comment>
<gene>
    <name evidence="3" type="ORF">SACS_0434</name>
</gene>
<keyword evidence="1" id="KW-1133">Transmembrane helix</keyword>
<protein>
    <submittedName>
        <fullName evidence="3">Membrane protein, putative</fullName>
    </submittedName>
</protein>